<evidence type="ECO:0000313" key="2">
    <source>
        <dbReference type="EMBL" id="CAD8408017.1"/>
    </source>
</evidence>
<protein>
    <submittedName>
        <fullName evidence="2">Uncharacterized protein</fullName>
    </submittedName>
</protein>
<dbReference type="AlphaFoldDB" id="A0A7S0C065"/>
<keyword evidence="1" id="KW-0812">Transmembrane</keyword>
<keyword evidence="1" id="KW-0472">Membrane</keyword>
<reference evidence="2" key="1">
    <citation type="submission" date="2021-01" db="EMBL/GenBank/DDBJ databases">
        <authorList>
            <person name="Corre E."/>
            <person name="Pelletier E."/>
            <person name="Niang G."/>
            <person name="Scheremetjew M."/>
            <person name="Finn R."/>
            <person name="Kale V."/>
            <person name="Holt S."/>
            <person name="Cochrane G."/>
            <person name="Meng A."/>
            <person name="Brown T."/>
            <person name="Cohen L."/>
        </authorList>
    </citation>
    <scope>NUCLEOTIDE SEQUENCE</scope>
    <source>
        <strain evidence="2">CCAP1064/1</strain>
    </source>
</reference>
<feature type="transmembrane region" description="Helical" evidence="1">
    <location>
        <begin position="62"/>
        <end position="82"/>
    </location>
</feature>
<name>A0A7S0C065_9STRA</name>
<gene>
    <name evidence="2" type="ORF">PINE0816_LOCUS4137</name>
</gene>
<sequence length="116" mass="13255">MLRAMTPVLRLSPASRPSPFRPQLSPNPMLWGEFLNMMASAVLRTGEVETNNMNTSTTTRQIVLLAVFVSIFDNSLVSSFFYEFGTLLLKSQMLLLNYRETHRWVSESSDHETPTR</sequence>
<proteinExistence type="predicted"/>
<organism evidence="2">
    <name type="scientific">Proboscia inermis</name>
    <dbReference type="NCBI Taxonomy" id="420281"/>
    <lineage>
        <taxon>Eukaryota</taxon>
        <taxon>Sar</taxon>
        <taxon>Stramenopiles</taxon>
        <taxon>Ochrophyta</taxon>
        <taxon>Bacillariophyta</taxon>
        <taxon>Coscinodiscophyceae</taxon>
        <taxon>Rhizosoleniophycidae</taxon>
        <taxon>Rhizosoleniales</taxon>
        <taxon>Rhizosoleniaceae</taxon>
        <taxon>Proboscia</taxon>
    </lineage>
</organism>
<evidence type="ECO:0000256" key="1">
    <source>
        <dbReference type="SAM" id="Phobius"/>
    </source>
</evidence>
<dbReference type="EMBL" id="HBEL01008653">
    <property type="protein sequence ID" value="CAD8408017.1"/>
    <property type="molecule type" value="Transcribed_RNA"/>
</dbReference>
<keyword evidence="1" id="KW-1133">Transmembrane helix</keyword>
<accession>A0A7S0C065</accession>